<keyword evidence="3" id="KW-0342">GTP-binding</keyword>
<dbReference type="PANTHER" id="PTHR10903">
    <property type="entry name" value="GTPASE, IMAP FAMILY MEMBER-RELATED"/>
    <property type="match status" value="1"/>
</dbReference>
<dbReference type="CDD" id="cd01852">
    <property type="entry name" value="AIG1"/>
    <property type="match status" value="1"/>
</dbReference>
<dbReference type="FunFam" id="3.40.50.300:FF:000366">
    <property type="entry name" value="GTPase, IMAP family member 2"/>
    <property type="match status" value="1"/>
</dbReference>
<evidence type="ECO:0000256" key="2">
    <source>
        <dbReference type="ARBA" id="ARBA00022741"/>
    </source>
</evidence>
<evidence type="ECO:0000256" key="1">
    <source>
        <dbReference type="ARBA" id="ARBA00008535"/>
    </source>
</evidence>
<organism evidence="5 6">
    <name type="scientific">Neogobius melanostomus</name>
    <name type="common">round goby</name>
    <dbReference type="NCBI Taxonomy" id="47308"/>
    <lineage>
        <taxon>Eukaryota</taxon>
        <taxon>Metazoa</taxon>
        <taxon>Chordata</taxon>
        <taxon>Craniata</taxon>
        <taxon>Vertebrata</taxon>
        <taxon>Euteleostomi</taxon>
        <taxon>Actinopterygii</taxon>
        <taxon>Neopterygii</taxon>
        <taxon>Teleostei</taxon>
        <taxon>Neoteleostei</taxon>
        <taxon>Acanthomorphata</taxon>
        <taxon>Gobiaria</taxon>
        <taxon>Gobiiformes</taxon>
        <taxon>Gobioidei</taxon>
        <taxon>Gobiidae</taxon>
        <taxon>Benthophilinae</taxon>
        <taxon>Neogobiini</taxon>
        <taxon>Neogobius</taxon>
    </lineage>
</organism>
<name>A0A8C6SKI2_9GOBI</name>
<dbReference type="Ensembl" id="ENSNMLT00000008685.1">
    <property type="protein sequence ID" value="ENSNMLP00000007625.1"/>
    <property type="gene ID" value="ENSNMLG00000005471.1"/>
</dbReference>
<keyword evidence="2" id="KW-0547">Nucleotide-binding</keyword>
<sequence>MDKIEAIVAENQNALRIVLIGKTGSGKSATANTILNRSEFESKLCQTSVTKFCRKAEGQVEGRSVVIVDTPGLFDTTLSHAQVQEELVKCVSLLSPGPHVFLLVLQIGRFTKEERETVKLIQAFFGKNSDKHTIVLFTRGDSLRNATIDDYVKEGQTEELLAKCGNRYHVFNNGDKENRRQVRELLRKIDAMVEQNSGGHYTSDIFQEAEKAIVRETERILQQKVPEIQKQKPAHAPFSKTGRRSNTWRKYLSIKRRKYKSV</sequence>
<dbReference type="PANTHER" id="PTHR10903:SF170">
    <property type="entry name" value="GTPASE IMAP FAMILY MEMBER 7"/>
    <property type="match status" value="1"/>
</dbReference>
<dbReference type="GO" id="GO:0005525">
    <property type="term" value="F:GTP binding"/>
    <property type="evidence" value="ECO:0007669"/>
    <property type="project" value="UniProtKB-KW"/>
</dbReference>
<dbReference type="InterPro" id="IPR006703">
    <property type="entry name" value="G_AIG1"/>
</dbReference>
<evidence type="ECO:0000313" key="5">
    <source>
        <dbReference type="Ensembl" id="ENSNMLP00000007625.1"/>
    </source>
</evidence>
<evidence type="ECO:0000313" key="6">
    <source>
        <dbReference type="Proteomes" id="UP000694523"/>
    </source>
</evidence>
<dbReference type="Pfam" id="PF04548">
    <property type="entry name" value="AIG1"/>
    <property type="match status" value="1"/>
</dbReference>
<feature type="domain" description="AIG1-type G" evidence="4">
    <location>
        <begin position="12"/>
        <end position="210"/>
    </location>
</feature>
<proteinExistence type="inferred from homology"/>
<dbReference type="SUPFAM" id="SSF52540">
    <property type="entry name" value="P-loop containing nucleoside triphosphate hydrolases"/>
    <property type="match status" value="1"/>
</dbReference>
<dbReference type="Proteomes" id="UP000694523">
    <property type="component" value="Unplaced"/>
</dbReference>
<keyword evidence="6" id="KW-1185">Reference proteome</keyword>
<dbReference type="InterPro" id="IPR027417">
    <property type="entry name" value="P-loop_NTPase"/>
</dbReference>
<accession>A0A8C6SKI2</accession>
<reference evidence="5" key="1">
    <citation type="submission" date="2025-08" db="UniProtKB">
        <authorList>
            <consortium name="Ensembl"/>
        </authorList>
    </citation>
    <scope>IDENTIFICATION</scope>
</reference>
<dbReference type="AlphaFoldDB" id="A0A8C6SKI2"/>
<reference evidence="5" key="2">
    <citation type="submission" date="2025-09" db="UniProtKB">
        <authorList>
            <consortium name="Ensembl"/>
        </authorList>
    </citation>
    <scope>IDENTIFICATION</scope>
</reference>
<protein>
    <recommendedName>
        <fullName evidence="4">AIG1-type G domain-containing protein</fullName>
    </recommendedName>
</protein>
<dbReference type="InterPro" id="IPR045058">
    <property type="entry name" value="GIMA/IAN/Toc"/>
</dbReference>
<dbReference type="PROSITE" id="PS51720">
    <property type="entry name" value="G_AIG1"/>
    <property type="match status" value="1"/>
</dbReference>
<evidence type="ECO:0000256" key="3">
    <source>
        <dbReference type="ARBA" id="ARBA00023134"/>
    </source>
</evidence>
<comment type="similarity">
    <text evidence="1">Belongs to the TRAFAC class TrmE-Era-EngA-EngB-Septin-like GTPase superfamily. AIG1/Toc34/Toc159-like paraseptin GTPase family. IAN subfamily.</text>
</comment>
<dbReference type="Gene3D" id="3.40.50.300">
    <property type="entry name" value="P-loop containing nucleotide triphosphate hydrolases"/>
    <property type="match status" value="1"/>
</dbReference>
<evidence type="ECO:0000259" key="4">
    <source>
        <dbReference type="PROSITE" id="PS51720"/>
    </source>
</evidence>